<dbReference type="CDD" id="cd02440">
    <property type="entry name" value="AdoMet_MTases"/>
    <property type="match status" value="1"/>
</dbReference>
<evidence type="ECO:0000313" key="2">
    <source>
        <dbReference type="EMBL" id="KAK4442108.1"/>
    </source>
</evidence>
<dbReference type="EMBL" id="MU866033">
    <property type="protein sequence ID" value="KAK4442108.1"/>
    <property type="molecule type" value="Genomic_DNA"/>
</dbReference>
<dbReference type="Proteomes" id="UP001321760">
    <property type="component" value="Unassembled WGS sequence"/>
</dbReference>
<accession>A0AAV9G3X9</accession>
<protein>
    <submittedName>
        <fullName evidence="2">Methylase</fullName>
    </submittedName>
</protein>
<comment type="similarity">
    <text evidence="1">Belongs to the methyltransferase superfamily. LaeA methyltransferase family.</text>
</comment>
<dbReference type="GO" id="GO:0008168">
    <property type="term" value="F:methyltransferase activity"/>
    <property type="evidence" value="ECO:0007669"/>
    <property type="project" value="UniProtKB-KW"/>
</dbReference>
<organism evidence="2 3">
    <name type="scientific">Podospora aff. communis PSN243</name>
    <dbReference type="NCBI Taxonomy" id="3040156"/>
    <lineage>
        <taxon>Eukaryota</taxon>
        <taxon>Fungi</taxon>
        <taxon>Dikarya</taxon>
        <taxon>Ascomycota</taxon>
        <taxon>Pezizomycotina</taxon>
        <taxon>Sordariomycetes</taxon>
        <taxon>Sordariomycetidae</taxon>
        <taxon>Sordariales</taxon>
        <taxon>Podosporaceae</taxon>
        <taxon>Podospora</taxon>
    </lineage>
</organism>
<gene>
    <name evidence="2" type="ORF">QBC34DRAFT_364319</name>
</gene>
<keyword evidence="2" id="KW-0808">Transferase</keyword>
<keyword evidence="3" id="KW-1185">Reference proteome</keyword>
<name>A0AAV9G3X9_9PEZI</name>
<dbReference type="AlphaFoldDB" id="A0AAV9G3X9"/>
<dbReference type="Gene3D" id="3.40.50.150">
    <property type="entry name" value="Vaccinia Virus protein VP39"/>
    <property type="match status" value="1"/>
</dbReference>
<comment type="caution">
    <text evidence="2">The sequence shown here is derived from an EMBL/GenBank/DDBJ whole genome shotgun (WGS) entry which is preliminary data.</text>
</comment>
<proteinExistence type="inferred from homology"/>
<reference evidence="2" key="2">
    <citation type="submission" date="2023-05" db="EMBL/GenBank/DDBJ databases">
        <authorList>
            <consortium name="Lawrence Berkeley National Laboratory"/>
            <person name="Steindorff A."/>
            <person name="Hensen N."/>
            <person name="Bonometti L."/>
            <person name="Westerberg I."/>
            <person name="Brannstrom I.O."/>
            <person name="Guillou S."/>
            <person name="Cros-Aarteil S."/>
            <person name="Calhoun S."/>
            <person name="Haridas S."/>
            <person name="Kuo A."/>
            <person name="Mondo S."/>
            <person name="Pangilinan J."/>
            <person name="Riley R."/>
            <person name="Labutti K."/>
            <person name="Andreopoulos B."/>
            <person name="Lipzen A."/>
            <person name="Chen C."/>
            <person name="Yanf M."/>
            <person name="Daum C."/>
            <person name="Ng V."/>
            <person name="Clum A."/>
            <person name="Ohm R."/>
            <person name="Martin F."/>
            <person name="Silar P."/>
            <person name="Natvig D."/>
            <person name="Lalanne C."/>
            <person name="Gautier V."/>
            <person name="Ament-Velasquez S.L."/>
            <person name="Kruys A."/>
            <person name="Hutchinson M.I."/>
            <person name="Powell A.J."/>
            <person name="Barry K."/>
            <person name="Miller A.N."/>
            <person name="Grigoriev I.V."/>
            <person name="Debuchy R."/>
            <person name="Gladieux P."/>
            <person name="Thoren M.H."/>
            <person name="Johannesson H."/>
        </authorList>
    </citation>
    <scope>NUCLEOTIDE SEQUENCE</scope>
    <source>
        <strain evidence="2">PSN243</strain>
    </source>
</reference>
<keyword evidence="2" id="KW-0489">Methyltransferase</keyword>
<dbReference type="GO" id="GO:0032259">
    <property type="term" value="P:methylation"/>
    <property type="evidence" value="ECO:0007669"/>
    <property type="project" value="UniProtKB-KW"/>
</dbReference>
<dbReference type="PANTHER" id="PTHR43591">
    <property type="entry name" value="METHYLTRANSFERASE"/>
    <property type="match status" value="1"/>
</dbReference>
<sequence length="350" mass="39194">MSEPHTAPPATSDHTTQAADIIVDPAFIVDGDNDAIDSESTLSSTASLSSSIYNYRKVHGRTFQNFKDVDHWAPNDDAHNDALDLHHHMTLLLHDDKLHVAPIENPKRVLDVGTGTGIWAIDFADQYPSAQVIGTDLSPTQPAWTPPNCKFELEDATLEWTFPDNSFDFVHISYLLGCIEDWQSLYEQVYRCLKPGGWFEHTDFTIRIGTDDNSIPDDSPYPTWNKFFEDAGKKRGRTFNVVDGNQQADWMKTAGFATSSIRVTKYKLPIGEWPADKRWKAVGAYNLAGSLQGLEGYGIYLGTEVLGWNLDDLKVLFARMRKDMTNKSIHAHYPAATAYAQKPVESHGTN</sequence>
<evidence type="ECO:0000256" key="1">
    <source>
        <dbReference type="ARBA" id="ARBA00038158"/>
    </source>
</evidence>
<dbReference type="Pfam" id="PF13489">
    <property type="entry name" value="Methyltransf_23"/>
    <property type="match status" value="1"/>
</dbReference>
<dbReference type="PANTHER" id="PTHR43591:SF10">
    <property type="entry name" value="ABC TRANSMEMBRANE TYPE-1 DOMAIN-CONTAINING PROTEIN-RELATED"/>
    <property type="match status" value="1"/>
</dbReference>
<dbReference type="InterPro" id="IPR029063">
    <property type="entry name" value="SAM-dependent_MTases_sf"/>
</dbReference>
<reference evidence="2" key="1">
    <citation type="journal article" date="2023" name="Mol. Phylogenet. Evol.">
        <title>Genome-scale phylogeny and comparative genomics of the fungal order Sordariales.</title>
        <authorList>
            <person name="Hensen N."/>
            <person name="Bonometti L."/>
            <person name="Westerberg I."/>
            <person name="Brannstrom I.O."/>
            <person name="Guillou S."/>
            <person name="Cros-Aarteil S."/>
            <person name="Calhoun S."/>
            <person name="Haridas S."/>
            <person name="Kuo A."/>
            <person name="Mondo S."/>
            <person name="Pangilinan J."/>
            <person name="Riley R."/>
            <person name="LaButti K."/>
            <person name="Andreopoulos B."/>
            <person name="Lipzen A."/>
            <person name="Chen C."/>
            <person name="Yan M."/>
            <person name="Daum C."/>
            <person name="Ng V."/>
            <person name="Clum A."/>
            <person name="Steindorff A."/>
            <person name="Ohm R.A."/>
            <person name="Martin F."/>
            <person name="Silar P."/>
            <person name="Natvig D.O."/>
            <person name="Lalanne C."/>
            <person name="Gautier V."/>
            <person name="Ament-Velasquez S.L."/>
            <person name="Kruys A."/>
            <person name="Hutchinson M.I."/>
            <person name="Powell A.J."/>
            <person name="Barry K."/>
            <person name="Miller A.N."/>
            <person name="Grigoriev I.V."/>
            <person name="Debuchy R."/>
            <person name="Gladieux P."/>
            <person name="Hiltunen Thoren M."/>
            <person name="Johannesson H."/>
        </authorList>
    </citation>
    <scope>NUCLEOTIDE SEQUENCE</scope>
    <source>
        <strain evidence="2">PSN243</strain>
    </source>
</reference>
<evidence type="ECO:0000313" key="3">
    <source>
        <dbReference type="Proteomes" id="UP001321760"/>
    </source>
</evidence>
<dbReference type="SUPFAM" id="SSF53335">
    <property type="entry name" value="S-adenosyl-L-methionine-dependent methyltransferases"/>
    <property type="match status" value="1"/>
</dbReference>